<gene>
    <name evidence="4" type="ORF">SAMN05444920_11986</name>
</gene>
<dbReference type="GO" id="GO:0003677">
    <property type="term" value="F:DNA binding"/>
    <property type="evidence" value="ECO:0007669"/>
    <property type="project" value="UniProtKB-UniRule"/>
</dbReference>
<feature type="domain" description="HTH tetR-type" evidence="3">
    <location>
        <begin position="2"/>
        <end position="62"/>
    </location>
</feature>
<dbReference type="InterPro" id="IPR039532">
    <property type="entry name" value="TetR_C_Firmicutes"/>
</dbReference>
<evidence type="ECO:0000256" key="1">
    <source>
        <dbReference type="ARBA" id="ARBA00023125"/>
    </source>
</evidence>
<dbReference type="Pfam" id="PF14278">
    <property type="entry name" value="TetR_C_8"/>
    <property type="match status" value="1"/>
</dbReference>
<evidence type="ECO:0000313" key="5">
    <source>
        <dbReference type="Proteomes" id="UP000236732"/>
    </source>
</evidence>
<dbReference type="Gene3D" id="1.10.357.10">
    <property type="entry name" value="Tetracycline Repressor, domain 2"/>
    <property type="match status" value="2"/>
</dbReference>
<keyword evidence="5" id="KW-1185">Reference proteome</keyword>
<dbReference type="OrthoDB" id="3193022at2"/>
<dbReference type="SUPFAM" id="SSF46689">
    <property type="entry name" value="Homeodomain-like"/>
    <property type="match status" value="1"/>
</dbReference>
<dbReference type="PROSITE" id="PS50977">
    <property type="entry name" value="HTH_TETR_2"/>
    <property type="match status" value="1"/>
</dbReference>
<dbReference type="InterPro" id="IPR009057">
    <property type="entry name" value="Homeodomain-like_sf"/>
</dbReference>
<evidence type="ECO:0000256" key="2">
    <source>
        <dbReference type="PROSITE-ProRule" id="PRU00335"/>
    </source>
</evidence>
<evidence type="ECO:0000313" key="4">
    <source>
        <dbReference type="EMBL" id="SEH01156.1"/>
    </source>
</evidence>
<protein>
    <submittedName>
        <fullName evidence="4">Regulatory protein, tetR family</fullName>
    </submittedName>
</protein>
<dbReference type="PANTHER" id="PTHR43479:SF7">
    <property type="entry name" value="TETR-FAMILY TRANSCRIPTIONAL REGULATOR"/>
    <property type="match status" value="1"/>
</dbReference>
<dbReference type="Proteomes" id="UP000236732">
    <property type="component" value="Unassembled WGS sequence"/>
</dbReference>
<dbReference type="InterPro" id="IPR050624">
    <property type="entry name" value="HTH-type_Tx_Regulator"/>
</dbReference>
<sequence length="208" mass="22657">MRRTQAALRNTLIELVQQRNLAQISVADVAERAGVGRSTFYAHYRDVHELAEAACTAMIDELIDAIPGHRRAGSPDNLAFFFAHLAEHAGLYRGVLGPQGSARLIDHVRRRATVATYFGSRHPADCLSTGDVRLVTEDVPHSTGDAPHFTGDVLLSTGDTPHDVTAAFTAGALLGVAIDWLQRGCPHPPAEMADLTRPLLMTLYQDRR</sequence>
<dbReference type="InterPro" id="IPR001647">
    <property type="entry name" value="HTH_TetR"/>
</dbReference>
<dbReference type="AlphaFoldDB" id="A0A1H6EVT9"/>
<dbReference type="EMBL" id="FNVT01000019">
    <property type="protein sequence ID" value="SEH01156.1"/>
    <property type="molecule type" value="Genomic_DNA"/>
</dbReference>
<dbReference type="Pfam" id="PF00440">
    <property type="entry name" value="TetR_N"/>
    <property type="match status" value="1"/>
</dbReference>
<dbReference type="PANTHER" id="PTHR43479">
    <property type="entry name" value="ACREF/ENVCD OPERON REPRESSOR-RELATED"/>
    <property type="match status" value="1"/>
</dbReference>
<keyword evidence="1 2" id="KW-0238">DNA-binding</keyword>
<evidence type="ECO:0000259" key="3">
    <source>
        <dbReference type="PROSITE" id="PS50977"/>
    </source>
</evidence>
<accession>A0A1H6EVT9</accession>
<reference evidence="4 5" key="1">
    <citation type="submission" date="2016-10" db="EMBL/GenBank/DDBJ databases">
        <authorList>
            <person name="de Groot N.N."/>
        </authorList>
    </citation>
    <scope>NUCLEOTIDE SEQUENCE [LARGE SCALE GENOMIC DNA]</scope>
    <source>
        <strain evidence="4 5">CGMCC 4.7037</strain>
    </source>
</reference>
<organism evidence="4 5">
    <name type="scientific">Nonomuraea solani</name>
    <dbReference type="NCBI Taxonomy" id="1144553"/>
    <lineage>
        <taxon>Bacteria</taxon>
        <taxon>Bacillati</taxon>
        <taxon>Actinomycetota</taxon>
        <taxon>Actinomycetes</taxon>
        <taxon>Streptosporangiales</taxon>
        <taxon>Streptosporangiaceae</taxon>
        <taxon>Nonomuraea</taxon>
    </lineage>
</organism>
<feature type="DNA-binding region" description="H-T-H motif" evidence="2">
    <location>
        <begin position="25"/>
        <end position="44"/>
    </location>
</feature>
<proteinExistence type="predicted"/>
<name>A0A1H6EVT9_9ACTN</name>